<organism evidence="2 3">
    <name type="scientific">Mauremys mutica</name>
    <name type="common">yellowpond turtle</name>
    <dbReference type="NCBI Taxonomy" id="74926"/>
    <lineage>
        <taxon>Eukaryota</taxon>
        <taxon>Metazoa</taxon>
        <taxon>Chordata</taxon>
        <taxon>Craniata</taxon>
        <taxon>Vertebrata</taxon>
        <taxon>Euteleostomi</taxon>
        <taxon>Archelosauria</taxon>
        <taxon>Testudinata</taxon>
        <taxon>Testudines</taxon>
        <taxon>Cryptodira</taxon>
        <taxon>Durocryptodira</taxon>
        <taxon>Testudinoidea</taxon>
        <taxon>Geoemydidae</taxon>
        <taxon>Geoemydinae</taxon>
        <taxon>Mauremys</taxon>
    </lineage>
</organism>
<dbReference type="AlphaFoldDB" id="A0A9D3XAC0"/>
<sequence>MRPLQESIRIILLQKLRLPSLREEQLPSGAGTEPGSQRAAALACRAPSSPQNSGIIRGDPPRGSQTRMKVRLSSGGQQGGLMEAEPQRAPCRSLAPGVAKNSPPKQQPPARPGKQLAG</sequence>
<keyword evidence="3" id="KW-1185">Reference proteome</keyword>
<evidence type="ECO:0000313" key="3">
    <source>
        <dbReference type="Proteomes" id="UP000827986"/>
    </source>
</evidence>
<protein>
    <submittedName>
        <fullName evidence="2">Uncharacterized protein</fullName>
    </submittedName>
</protein>
<dbReference type="Proteomes" id="UP000827986">
    <property type="component" value="Unassembled WGS sequence"/>
</dbReference>
<gene>
    <name evidence="2" type="ORF">KIL84_022110</name>
</gene>
<accession>A0A9D3XAC0</accession>
<comment type="caution">
    <text evidence="2">The sequence shown here is derived from an EMBL/GenBank/DDBJ whole genome shotgun (WGS) entry which is preliminary data.</text>
</comment>
<evidence type="ECO:0000256" key="1">
    <source>
        <dbReference type="SAM" id="MobiDB-lite"/>
    </source>
</evidence>
<reference evidence="2" key="1">
    <citation type="submission" date="2021-09" db="EMBL/GenBank/DDBJ databases">
        <title>The genome of Mauremys mutica provides insights into the evolution of semi-aquatic lifestyle.</title>
        <authorList>
            <person name="Gong S."/>
            <person name="Gao Y."/>
        </authorList>
    </citation>
    <scope>NUCLEOTIDE SEQUENCE</scope>
    <source>
        <strain evidence="2">MM-2020</strain>
        <tissue evidence="2">Muscle</tissue>
    </source>
</reference>
<proteinExistence type="predicted"/>
<dbReference type="EMBL" id="JAHDVG010000476">
    <property type="protein sequence ID" value="KAH1175585.1"/>
    <property type="molecule type" value="Genomic_DNA"/>
</dbReference>
<name>A0A9D3XAC0_9SAUR</name>
<evidence type="ECO:0000313" key="2">
    <source>
        <dbReference type="EMBL" id="KAH1175585.1"/>
    </source>
</evidence>
<feature type="region of interest" description="Disordered" evidence="1">
    <location>
        <begin position="20"/>
        <end position="118"/>
    </location>
</feature>